<evidence type="ECO:0000313" key="1">
    <source>
        <dbReference type="EMBL" id="MPY50952.1"/>
    </source>
</evidence>
<sequence length="166" mass="17896">MPAQLAVFEGAVRSAAAIGARGERREASLLLGQYVGRLTWLATRYPGARAEQLRGEAARMLGTFVMACGRDAAAAHGFSQGITAYRTLVGEYGRRDCVDRYLRAMCAQVMLYGVRGEAAGVRAALRALEDQARRYDPRNVTRWVEHARAFLPGVAPPGTVTGPGEA</sequence>
<reference evidence="1 2" key="1">
    <citation type="submission" date="2019-09" db="EMBL/GenBank/DDBJ databases">
        <authorList>
            <person name="Duangmal K."/>
            <person name="Teo W.F.A."/>
            <person name="Lipun K."/>
        </authorList>
    </citation>
    <scope>NUCLEOTIDE SEQUENCE [LARGE SCALE GENOMIC DNA]</scope>
    <source>
        <strain evidence="1 2">K1PN6</strain>
    </source>
</reference>
<proteinExistence type="predicted"/>
<dbReference type="AlphaFoldDB" id="A0A5N8WV31"/>
<comment type="caution">
    <text evidence="1">The sequence shown here is derived from an EMBL/GenBank/DDBJ whole genome shotgun (WGS) entry which is preliminary data.</text>
</comment>
<protein>
    <submittedName>
        <fullName evidence="1">Uncharacterized protein</fullName>
    </submittedName>
</protein>
<accession>A0A5N8WV31</accession>
<keyword evidence="2" id="KW-1185">Reference proteome</keyword>
<evidence type="ECO:0000313" key="2">
    <source>
        <dbReference type="Proteomes" id="UP000373149"/>
    </source>
</evidence>
<gene>
    <name evidence="1" type="ORF">FPZ41_21170</name>
</gene>
<dbReference type="Proteomes" id="UP000373149">
    <property type="component" value="Unassembled WGS sequence"/>
</dbReference>
<organism evidence="1 2">
    <name type="scientific">Streptomyces acidicola</name>
    <dbReference type="NCBI Taxonomy" id="2596892"/>
    <lineage>
        <taxon>Bacteria</taxon>
        <taxon>Bacillati</taxon>
        <taxon>Actinomycetota</taxon>
        <taxon>Actinomycetes</taxon>
        <taxon>Kitasatosporales</taxon>
        <taxon>Streptomycetaceae</taxon>
        <taxon>Streptomyces</taxon>
    </lineage>
</organism>
<dbReference type="EMBL" id="VMNX01000078">
    <property type="protein sequence ID" value="MPY50952.1"/>
    <property type="molecule type" value="Genomic_DNA"/>
</dbReference>
<dbReference type="RefSeq" id="WP_152864863.1">
    <property type="nucleotide sequence ID" value="NZ_VMNX01000078.1"/>
</dbReference>
<name>A0A5N8WV31_9ACTN</name>